<feature type="non-terminal residue" evidence="1">
    <location>
        <position position="1"/>
    </location>
</feature>
<reference evidence="1" key="1">
    <citation type="journal article" date="2014" name="Front. Microbiol.">
        <title>High frequency of phylogenetically diverse reductive dehalogenase-homologous genes in deep subseafloor sedimentary metagenomes.</title>
        <authorList>
            <person name="Kawai M."/>
            <person name="Futagami T."/>
            <person name="Toyoda A."/>
            <person name="Takaki Y."/>
            <person name="Nishi S."/>
            <person name="Hori S."/>
            <person name="Arai W."/>
            <person name="Tsubouchi T."/>
            <person name="Morono Y."/>
            <person name="Uchiyama I."/>
            <person name="Ito T."/>
            <person name="Fujiyama A."/>
            <person name="Inagaki F."/>
            <person name="Takami H."/>
        </authorList>
    </citation>
    <scope>NUCLEOTIDE SEQUENCE</scope>
    <source>
        <strain evidence="1">Expedition CK06-06</strain>
    </source>
</reference>
<proteinExistence type="predicted"/>
<comment type="caution">
    <text evidence="1">The sequence shown here is derived from an EMBL/GenBank/DDBJ whole genome shotgun (WGS) entry which is preliminary data.</text>
</comment>
<name>X1J5N7_9ZZZZ</name>
<gene>
    <name evidence="1" type="ORF">S03H2_58636</name>
</gene>
<accession>X1J5N7</accession>
<organism evidence="1">
    <name type="scientific">marine sediment metagenome</name>
    <dbReference type="NCBI Taxonomy" id="412755"/>
    <lineage>
        <taxon>unclassified sequences</taxon>
        <taxon>metagenomes</taxon>
        <taxon>ecological metagenomes</taxon>
    </lineage>
</organism>
<dbReference type="EMBL" id="BARU01037659">
    <property type="protein sequence ID" value="GAH89317.1"/>
    <property type="molecule type" value="Genomic_DNA"/>
</dbReference>
<evidence type="ECO:0000313" key="1">
    <source>
        <dbReference type="EMBL" id="GAH89317.1"/>
    </source>
</evidence>
<feature type="non-terminal residue" evidence="1">
    <location>
        <position position="248"/>
    </location>
</feature>
<sequence>PGFAATLPIGEESDPFCVTLNGVTAWTTITAQAISGDYLGGQVLMKDKISYQVIKGVVPETADADVPTEFTYTVNIRCYDPYASIPENYLEEIIDILARGLEYVPDSTSWDEESWGIAPFEPDENWKNKSHEQYWELKWKFKDRPPFTDGVEFDYGETKSMSFRAQTDGDGLEEGVYANDITVKPGEKNLGAYQAPIIVGDPDYIGMPGGFLDIEKTVDPDIIFPNEPTTVTYTVTLENVDILPIRIK</sequence>
<protein>
    <submittedName>
        <fullName evidence="1">Uncharacterized protein</fullName>
    </submittedName>
</protein>
<dbReference type="AlphaFoldDB" id="X1J5N7"/>